<dbReference type="SUPFAM" id="SSF57850">
    <property type="entry name" value="RING/U-box"/>
    <property type="match status" value="1"/>
</dbReference>
<evidence type="ECO:0000256" key="8">
    <source>
        <dbReference type="ARBA" id="ARBA00022927"/>
    </source>
</evidence>
<evidence type="ECO:0000256" key="3">
    <source>
        <dbReference type="ARBA" id="ARBA00022692"/>
    </source>
</evidence>
<keyword evidence="19" id="KW-1185">Reference proteome</keyword>
<keyword evidence="8" id="KW-0653">Protein transport</keyword>
<comment type="caution">
    <text evidence="18">The sequence shown here is derived from an EMBL/GenBank/DDBJ whole genome shotgun (WGS) entry which is preliminary data.</text>
</comment>
<evidence type="ECO:0000256" key="7">
    <source>
        <dbReference type="ARBA" id="ARBA00022833"/>
    </source>
</evidence>
<keyword evidence="11" id="KW-1015">Disulfide bond</keyword>
<feature type="transmembrane region" description="Helical" evidence="16">
    <location>
        <begin position="184"/>
        <end position="207"/>
    </location>
</feature>
<dbReference type="Proteomes" id="UP000283530">
    <property type="component" value="Unassembled WGS sequence"/>
</dbReference>
<dbReference type="InterPro" id="IPR001841">
    <property type="entry name" value="Znf_RING"/>
</dbReference>
<evidence type="ECO:0000256" key="12">
    <source>
        <dbReference type="ARBA" id="ARBA00023180"/>
    </source>
</evidence>
<evidence type="ECO:0000256" key="2">
    <source>
        <dbReference type="ARBA" id="ARBA00022554"/>
    </source>
</evidence>
<evidence type="ECO:0000256" key="6">
    <source>
        <dbReference type="ARBA" id="ARBA00022771"/>
    </source>
</evidence>
<dbReference type="Pfam" id="PF13639">
    <property type="entry name" value="zf-RING_2"/>
    <property type="match status" value="1"/>
</dbReference>
<dbReference type="Pfam" id="PF02225">
    <property type="entry name" value="PA"/>
    <property type="match status" value="1"/>
</dbReference>
<gene>
    <name evidence="18" type="ORF">CKAN_00779800</name>
</gene>
<dbReference type="FunFam" id="3.30.40.10:FF:000388">
    <property type="entry name" value="Putative RING zinc finger domain superfamily protein"/>
    <property type="match status" value="1"/>
</dbReference>
<dbReference type="Gene3D" id="3.50.30.30">
    <property type="match status" value="1"/>
</dbReference>
<dbReference type="SUPFAM" id="SSF52025">
    <property type="entry name" value="PA domain"/>
    <property type="match status" value="1"/>
</dbReference>
<evidence type="ECO:0000313" key="18">
    <source>
        <dbReference type="EMBL" id="RWR79233.1"/>
    </source>
</evidence>
<keyword evidence="2" id="KW-0926">Vacuole</keyword>
<evidence type="ECO:0000256" key="1">
    <source>
        <dbReference type="ARBA" id="ARBA00022448"/>
    </source>
</evidence>
<evidence type="ECO:0000259" key="17">
    <source>
        <dbReference type="PROSITE" id="PS50089"/>
    </source>
</evidence>
<dbReference type="PANTHER" id="PTHR47168">
    <property type="entry name" value="RING ZINC FINGER DOMAIN SUPERFAMILY PROTEIN-RELATED"/>
    <property type="match status" value="1"/>
</dbReference>
<name>A0A443NL52_9MAGN</name>
<keyword evidence="1" id="KW-0813">Transport</keyword>
<evidence type="ECO:0000313" key="19">
    <source>
        <dbReference type="Proteomes" id="UP000283530"/>
    </source>
</evidence>
<sequence length="308" mass="33985">MKKGFTPITTTASKTLIFFFYFSFCIIIIFPASSVALVHFKTDYLSLSFFDAPARFAIPVNRSGICGALHLADPLEACSSLRNSFGFEADAEQPRFALIERGKCPFEVKVKNAQAAGFQAAIIYDDADHRNLVSISPLDVVIGSPEGIQVHAVFISKRAGEILSKFAQGEKGECCITPSSGGRAWTVLVISIFSLIIILSAFGMLLVARKHRTHRQQVTHHHSPHVNCWVVKGLPTVTFTTACRNDNRTAATCAICLEDYRDGESLRVLPCQHDFHVTCVDAWLTKWGTFCPVCKLDMSKVQVSFLCC</sequence>
<evidence type="ECO:0000256" key="15">
    <source>
        <dbReference type="PROSITE-ProRule" id="PRU00175"/>
    </source>
</evidence>
<dbReference type="STRING" id="337451.A0A443NL52"/>
<dbReference type="InterPro" id="IPR044744">
    <property type="entry name" value="ZNRF4/RNF13/RNF167_PA"/>
</dbReference>
<evidence type="ECO:0000256" key="11">
    <source>
        <dbReference type="ARBA" id="ARBA00023157"/>
    </source>
</evidence>
<reference evidence="18 19" key="1">
    <citation type="journal article" date="2019" name="Nat. Plants">
        <title>Stout camphor tree genome fills gaps in understanding of flowering plant genome evolution.</title>
        <authorList>
            <person name="Chaw S.M."/>
            <person name="Liu Y.C."/>
            <person name="Wu Y.W."/>
            <person name="Wang H.Y."/>
            <person name="Lin C.I."/>
            <person name="Wu C.S."/>
            <person name="Ke H.M."/>
            <person name="Chang L.Y."/>
            <person name="Hsu C.Y."/>
            <person name="Yang H.T."/>
            <person name="Sudianto E."/>
            <person name="Hsu M.H."/>
            <person name="Wu K.P."/>
            <person name="Wang L.N."/>
            <person name="Leebens-Mack J.H."/>
            <person name="Tsai I.J."/>
        </authorList>
    </citation>
    <scope>NUCLEOTIDE SEQUENCE [LARGE SCALE GENOMIC DNA]</scope>
    <source>
        <strain evidence="19">cv. Chaw 1501</strain>
        <tissue evidence="18">Young leaves</tissue>
    </source>
</reference>
<dbReference type="AlphaFoldDB" id="A0A443NL52"/>
<protein>
    <submittedName>
        <fullName evidence="18">Receptor region, transmembrane domain-and RING domain-containing protein 1</fullName>
    </submittedName>
</protein>
<dbReference type="Gene3D" id="3.30.40.10">
    <property type="entry name" value="Zinc/RING finger domain, C3HC4 (zinc finger)"/>
    <property type="match status" value="1"/>
</dbReference>
<keyword evidence="4" id="KW-0479">Metal-binding</keyword>
<dbReference type="InterPro" id="IPR003137">
    <property type="entry name" value="PA_domain"/>
</dbReference>
<dbReference type="InterPro" id="IPR013083">
    <property type="entry name" value="Znf_RING/FYVE/PHD"/>
</dbReference>
<keyword evidence="3 16" id="KW-0812">Transmembrane</keyword>
<evidence type="ECO:0000256" key="14">
    <source>
        <dbReference type="ARBA" id="ARBA00060484"/>
    </source>
</evidence>
<dbReference type="EMBL" id="QPKB01000003">
    <property type="protein sequence ID" value="RWR79233.1"/>
    <property type="molecule type" value="Genomic_DNA"/>
</dbReference>
<comment type="subcellular location">
    <subcellularLocation>
        <location evidence="13">Endomembrane system</location>
        <topology evidence="13">Single-pass type I membrane protein</topology>
    </subcellularLocation>
    <subcellularLocation>
        <location evidence="14">Protein storage vacuole membrane</location>
    </subcellularLocation>
</comment>
<dbReference type="GO" id="GO:0032586">
    <property type="term" value="C:protein storage vacuole membrane"/>
    <property type="evidence" value="ECO:0007669"/>
    <property type="project" value="UniProtKB-SubCell"/>
</dbReference>
<keyword evidence="5" id="KW-0732">Signal</keyword>
<keyword evidence="6 15" id="KW-0863">Zinc-finger</keyword>
<feature type="domain" description="RING-type" evidence="17">
    <location>
        <begin position="253"/>
        <end position="295"/>
    </location>
</feature>
<dbReference type="InterPro" id="IPR046450">
    <property type="entry name" value="PA_dom_sf"/>
</dbReference>
<accession>A0A443NL52</accession>
<dbReference type="PANTHER" id="PTHR47168:SF5">
    <property type="entry name" value="RING-TYPE DOMAIN-CONTAINING PROTEIN"/>
    <property type="match status" value="1"/>
</dbReference>
<dbReference type="OrthoDB" id="8062037at2759"/>
<dbReference type="SMART" id="SM00184">
    <property type="entry name" value="RING"/>
    <property type="match status" value="1"/>
</dbReference>
<dbReference type="FunFam" id="3.50.30.30:FF:000020">
    <property type="entry name" value="Receptor homology region transmembrane domain-and RING domain-containing protein 2"/>
    <property type="match status" value="1"/>
</dbReference>
<evidence type="ECO:0000256" key="5">
    <source>
        <dbReference type="ARBA" id="ARBA00022729"/>
    </source>
</evidence>
<keyword evidence="7" id="KW-0862">Zinc</keyword>
<evidence type="ECO:0000256" key="16">
    <source>
        <dbReference type="SAM" id="Phobius"/>
    </source>
</evidence>
<keyword evidence="10 16" id="KW-0472">Membrane</keyword>
<evidence type="ECO:0000256" key="9">
    <source>
        <dbReference type="ARBA" id="ARBA00022989"/>
    </source>
</evidence>
<evidence type="ECO:0000256" key="10">
    <source>
        <dbReference type="ARBA" id="ARBA00023136"/>
    </source>
</evidence>
<keyword evidence="9 16" id="KW-1133">Transmembrane helix</keyword>
<dbReference type="InterPro" id="IPR051653">
    <property type="entry name" value="E3_ligase_sorting_rcpt"/>
</dbReference>
<dbReference type="GO" id="GO:0012505">
    <property type="term" value="C:endomembrane system"/>
    <property type="evidence" value="ECO:0007669"/>
    <property type="project" value="UniProtKB-SubCell"/>
</dbReference>
<dbReference type="GO" id="GO:0008270">
    <property type="term" value="F:zinc ion binding"/>
    <property type="evidence" value="ECO:0007669"/>
    <property type="project" value="UniProtKB-KW"/>
</dbReference>
<dbReference type="PROSITE" id="PS50089">
    <property type="entry name" value="ZF_RING_2"/>
    <property type="match status" value="1"/>
</dbReference>
<proteinExistence type="predicted"/>
<organism evidence="18 19">
    <name type="scientific">Cinnamomum micranthum f. kanehirae</name>
    <dbReference type="NCBI Taxonomy" id="337451"/>
    <lineage>
        <taxon>Eukaryota</taxon>
        <taxon>Viridiplantae</taxon>
        <taxon>Streptophyta</taxon>
        <taxon>Embryophyta</taxon>
        <taxon>Tracheophyta</taxon>
        <taxon>Spermatophyta</taxon>
        <taxon>Magnoliopsida</taxon>
        <taxon>Magnoliidae</taxon>
        <taxon>Laurales</taxon>
        <taxon>Lauraceae</taxon>
        <taxon>Cinnamomum</taxon>
    </lineage>
</organism>
<dbReference type="GO" id="GO:0015031">
    <property type="term" value="P:protein transport"/>
    <property type="evidence" value="ECO:0007669"/>
    <property type="project" value="UniProtKB-KW"/>
</dbReference>
<evidence type="ECO:0000256" key="4">
    <source>
        <dbReference type="ARBA" id="ARBA00022723"/>
    </source>
</evidence>
<feature type="transmembrane region" description="Helical" evidence="16">
    <location>
        <begin position="16"/>
        <end position="40"/>
    </location>
</feature>
<evidence type="ECO:0000256" key="13">
    <source>
        <dbReference type="ARBA" id="ARBA00046288"/>
    </source>
</evidence>
<dbReference type="CDD" id="cd02123">
    <property type="entry name" value="PA_C_RZF_like"/>
    <property type="match status" value="1"/>
</dbReference>
<keyword evidence="18" id="KW-0675">Receptor</keyword>
<keyword evidence="12" id="KW-0325">Glycoprotein</keyword>